<keyword evidence="5" id="KW-1185">Reference proteome</keyword>
<evidence type="ECO:0000313" key="5">
    <source>
        <dbReference type="Proteomes" id="UP000287188"/>
    </source>
</evidence>
<dbReference type="RefSeq" id="WP_126549107.1">
    <property type="nucleotide sequence ID" value="NZ_BIFS01000001.1"/>
</dbReference>
<feature type="domain" description="Bacterial sugar transferase" evidence="3">
    <location>
        <begin position="21"/>
        <end position="218"/>
    </location>
</feature>
<keyword evidence="2" id="KW-0812">Transmembrane</keyword>
<dbReference type="PANTHER" id="PTHR30576">
    <property type="entry name" value="COLANIC BIOSYNTHESIS UDP-GLUCOSE LIPID CARRIER TRANSFERASE"/>
    <property type="match status" value="1"/>
</dbReference>
<evidence type="ECO:0000256" key="2">
    <source>
        <dbReference type="SAM" id="Phobius"/>
    </source>
</evidence>
<evidence type="ECO:0000313" key="4">
    <source>
        <dbReference type="EMBL" id="GCE17416.1"/>
    </source>
</evidence>
<dbReference type="InterPro" id="IPR003362">
    <property type="entry name" value="Bact_transf"/>
</dbReference>
<dbReference type="AlphaFoldDB" id="A0A402AEA1"/>
<protein>
    <submittedName>
        <fullName evidence="4">Multidrug MFS transporter</fullName>
    </submittedName>
</protein>
<reference evidence="5" key="1">
    <citation type="submission" date="2018-12" db="EMBL/GenBank/DDBJ databases">
        <title>Tengunoibacter tsumagoiensis gen. nov., sp. nov., Dictyobacter kobayashii sp. nov., D. alpinus sp. nov., and D. joshuensis sp. nov. and description of Dictyobacteraceae fam. nov. within the order Ktedonobacterales isolated from Tengu-no-mugimeshi.</title>
        <authorList>
            <person name="Wang C.M."/>
            <person name="Zheng Y."/>
            <person name="Sakai Y."/>
            <person name="Toyoda A."/>
            <person name="Minakuchi Y."/>
            <person name="Abe K."/>
            <person name="Yokota A."/>
            <person name="Yabe S."/>
        </authorList>
    </citation>
    <scope>NUCLEOTIDE SEQUENCE [LARGE SCALE GENOMIC DNA]</scope>
    <source>
        <strain evidence="5">Uno11</strain>
    </source>
</reference>
<dbReference type="GO" id="GO:0016780">
    <property type="term" value="F:phosphotransferase activity, for other substituted phosphate groups"/>
    <property type="evidence" value="ECO:0007669"/>
    <property type="project" value="TreeGrafter"/>
</dbReference>
<dbReference type="OrthoDB" id="9795351at2"/>
<comment type="similarity">
    <text evidence="1">Belongs to the bacterial sugar transferase family.</text>
</comment>
<accession>A0A402AEA1</accession>
<comment type="caution">
    <text evidence="4">The sequence shown here is derived from an EMBL/GenBank/DDBJ whole genome shotgun (WGS) entry which is preliminary data.</text>
</comment>
<dbReference type="Proteomes" id="UP000287188">
    <property type="component" value="Unassembled WGS sequence"/>
</dbReference>
<keyword evidence="2" id="KW-0472">Membrane</keyword>
<feature type="transmembrane region" description="Helical" evidence="2">
    <location>
        <begin position="28"/>
        <end position="51"/>
    </location>
</feature>
<evidence type="ECO:0000256" key="1">
    <source>
        <dbReference type="ARBA" id="ARBA00006464"/>
    </source>
</evidence>
<evidence type="ECO:0000259" key="3">
    <source>
        <dbReference type="Pfam" id="PF02397"/>
    </source>
</evidence>
<proteinExistence type="inferred from homology"/>
<name>A0A402AEA1_9CHLR</name>
<keyword evidence="2" id="KW-1133">Transmembrane helix</keyword>
<gene>
    <name evidence="4" type="primary">epsE</name>
    <name evidence="4" type="ORF">KDK_12160</name>
</gene>
<dbReference type="EMBL" id="BIFS01000001">
    <property type="protein sequence ID" value="GCE17416.1"/>
    <property type="molecule type" value="Genomic_DNA"/>
</dbReference>
<organism evidence="4 5">
    <name type="scientific">Dictyobacter kobayashii</name>
    <dbReference type="NCBI Taxonomy" id="2014872"/>
    <lineage>
        <taxon>Bacteria</taxon>
        <taxon>Bacillati</taxon>
        <taxon>Chloroflexota</taxon>
        <taxon>Ktedonobacteria</taxon>
        <taxon>Ktedonobacterales</taxon>
        <taxon>Dictyobacteraceae</taxon>
        <taxon>Dictyobacter</taxon>
    </lineage>
</organism>
<dbReference type="Pfam" id="PF02397">
    <property type="entry name" value="Bac_transf"/>
    <property type="match status" value="1"/>
</dbReference>
<dbReference type="PANTHER" id="PTHR30576:SF10">
    <property type="entry name" value="SLL5057 PROTEIN"/>
    <property type="match status" value="1"/>
</dbReference>
<sequence>MVVQSAPVRTISINTGYLRAKRALDLTFTLLIAPFVILVGIIVAICIKLNSEGPIFFRQKRIGQNGVEFEMLKFRSMYVNSDQMAHREKILQYMNGQKLNEDSSGKMAYKDVQDPRITKIGRFIRKTSLDEIPQFWNVLKGQMSLVGPRPPLPYEVELYTSHEWLRMAGKPGLTGTWQVYGRSRVTFQNMIEMDIEYLEHQSIWNDLKLIVLTVPVMVFSRGGA</sequence>